<dbReference type="InterPro" id="IPR008218">
    <property type="entry name" value="ATPase_V1-cplx_f_g_su"/>
</dbReference>
<dbReference type="Proteomes" id="UP000676325">
    <property type="component" value="Unassembled WGS sequence"/>
</dbReference>
<evidence type="ECO:0000313" key="5">
    <source>
        <dbReference type="Proteomes" id="UP000676325"/>
    </source>
</evidence>
<dbReference type="Pfam" id="PF01990">
    <property type="entry name" value="ATP-synt_F"/>
    <property type="match status" value="1"/>
</dbReference>
<dbReference type="Gene3D" id="3.40.50.10580">
    <property type="entry name" value="ATPase, V1 complex, subunit F"/>
    <property type="match status" value="1"/>
</dbReference>
<dbReference type="SUPFAM" id="SSF159468">
    <property type="entry name" value="AtpF-like"/>
    <property type="match status" value="1"/>
</dbReference>
<dbReference type="InterPro" id="IPR036906">
    <property type="entry name" value="ATPase_V1_fsu_sf"/>
</dbReference>
<reference evidence="4" key="1">
    <citation type="submission" date="2021-04" db="EMBL/GenBank/DDBJ databases">
        <title>Genome based classification of Actinospica acidithermotolerans sp. nov., an actinobacterium isolated from an Indonesian hot spring.</title>
        <authorList>
            <person name="Kusuma A.B."/>
            <person name="Putra K.E."/>
            <person name="Nafisah S."/>
            <person name="Loh J."/>
            <person name="Nouioui I."/>
            <person name="Goodfellow M."/>
        </authorList>
    </citation>
    <scope>NUCLEOTIDE SEQUENCE</scope>
    <source>
        <strain evidence="4">MGRD01-02</strain>
    </source>
</reference>
<dbReference type="RefSeq" id="WP_212516761.1">
    <property type="nucleotide sequence ID" value="NZ_JAGSOH010000007.1"/>
</dbReference>
<dbReference type="EMBL" id="JAGSOH010000007">
    <property type="protein sequence ID" value="MBR7825607.1"/>
    <property type="molecule type" value="Genomic_DNA"/>
</dbReference>
<accession>A0A941E876</accession>
<keyword evidence="5" id="KW-1185">Reference proteome</keyword>
<dbReference type="GO" id="GO:0046961">
    <property type="term" value="F:proton-transporting ATPase activity, rotational mechanism"/>
    <property type="evidence" value="ECO:0007669"/>
    <property type="project" value="InterPro"/>
</dbReference>
<evidence type="ECO:0000256" key="3">
    <source>
        <dbReference type="ARBA" id="ARBA00023065"/>
    </source>
</evidence>
<evidence type="ECO:0000256" key="1">
    <source>
        <dbReference type="ARBA" id="ARBA00010148"/>
    </source>
</evidence>
<keyword evidence="3" id="KW-0406">Ion transport</keyword>
<proteinExistence type="inferred from homology"/>
<keyword evidence="2" id="KW-0813">Transport</keyword>
<evidence type="ECO:0000313" key="4">
    <source>
        <dbReference type="EMBL" id="MBR7825607.1"/>
    </source>
</evidence>
<sequence length="75" mass="7931">MSRHGVVVALGEEERVQGFALAGVRVVPAQDGTSVLEAWRELAPDAVVVILTRKAAQALGTRVRDSAALTVVLPR</sequence>
<evidence type="ECO:0000256" key="2">
    <source>
        <dbReference type="ARBA" id="ARBA00022448"/>
    </source>
</evidence>
<dbReference type="AlphaFoldDB" id="A0A941E876"/>
<protein>
    <submittedName>
        <fullName evidence="4">Uncharacterized protein</fullName>
    </submittedName>
</protein>
<name>A0A941E876_9ACTN</name>
<organism evidence="4 5">
    <name type="scientific">Actinospica acidithermotolerans</name>
    <dbReference type="NCBI Taxonomy" id="2828514"/>
    <lineage>
        <taxon>Bacteria</taxon>
        <taxon>Bacillati</taxon>
        <taxon>Actinomycetota</taxon>
        <taxon>Actinomycetes</taxon>
        <taxon>Catenulisporales</taxon>
        <taxon>Actinospicaceae</taxon>
        <taxon>Actinospica</taxon>
    </lineage>
</organism>
<comment type="caution">
    <text evidence="4">The sequence shown here is derived from an EMBL/GenBank/DDBJ whole genome shotgun (WGS) entry which is preliminary data.</text>
</comment>
<gene>
    <name evidence="4" type="ORF">KDK95_04760</name>
</gene>
<comment type="similarity">
    <text evidence="1">Belongs to the V-ATPase F subunit family.</text>
</comment>